<comment type="caution">
    <text evidence="1">The sequence shown here is derived from an EMBL/GenBank/DDBJ whole genome shotgun (WGS) entry which is preliminary data.</text>
</comment>
<evidence type="ECO:0000313" key="1">
    <source>
        <dbReference type="EMBL" id="GAG82481.1"/>
    </source>
</evidence>
<dbReference type="AlphaFoldDB" id="X1CE52"/>
<sequence length="68" mass="7677">MGKKMDKKERDIKITNLKCREIQAPIVSSLIKAFVDKIGYDNAMEIVKQVVREDAILSGRTLGGIEDR</sequence>
<organism evidence="1">
    <name type="scientific">marine sediment metagenome</name>
    <dbReference type="NCBI Taxonomy" id="412755"/>
    <lineage>
        <taxon>unclassified sequences</taxon>
        <taxon>metagenomes</taxon>
        <taxon>ecological metagenomes</taxon>
    </lineage>
</organism>
<accession>X1CE52</accession>
<reference evidence="1" key="1">
    <citation type="journal article" date="2014" name="Front. Microbiol.">
        <title>High frequency of phylogenetically diverse reductive dehalogenase-homologous genes in deep subseafloor sedimentary metagenomes.</title>
        <authorList>
            <person name="Kawai M."/>
            <person name="Futagami T."/>
            <person name="Toyoda A."/>
            <person name="Takaki Y."/>
            <person name="Nishi S."/>
            <person name="Hori S."/>
            <person name="Arai W."/>
            <person name="Tsubouchi T."/>
            <person name="Morono Y."/>
            <person name="Uchiyama I."/>
            <person name="Ito T."/>
            <person name="Fujiyama A."/>
            <person name="Inagaki F."/>
            <person name="Takami H."/>
        </authorList>
    </citation>
    <scope>NUCLEOTIDE SEQUENCE</scope>
    <source>
        <strain evidence="1">Expedition CK06-06</strain>
    </source>
</reference>
<dbReference type="EMBL" id="BART01019146">
    <property type="protein sequence ID" value="GAG82481.1"/>
    <property type="molecule type" value="Genomic_DNA"/>
</dbReference>
<name>X1CE52_9ZZZZ</name>
<gene>
    <name evidence="1" type="ORF">S01H4_35918</name>
</gene>
<proteinExistence type="predicted"/>
<protein>
    <submittedName>
        <fullName evidence="1">Uncharacterized protein</fullName>
    </submittedName>
</protein>